<dbReference type="InterPro" id="IPR050669">
    <property type="entry name" value="Hemerythrin"/>
</dbReference>
<keyword evidence="6" id="KW-1185">Reference proteome</keyword>
<dbReference type="InterPro" id="IPR012827">
    <property type="entry name" value="Hemerythrin_metal-bd"/>
</dbReference>
<accession>A0A9J9U9D6</accession>
<dbReference type="GO" id="GO:0046872">
    <property type="term" value="F:metal ion binding"/>
    <property type="evidence" value="ECO:0007669"/>
    <property type="project" value="UniProtKB-KW"/>
</dbReference>
<protein>
    <submittedName>
        <fullName evidence="5">Hemerythrin-like metal-binding protein</fullName>
    </submittedName>
</protein>
<dbReference type="AlphaFoldDB" id="A0A9J9U9D6"/>
<dbReference type="InterPro" id="IPR012312">
    <property type="entry name" value="Hemerythrin-like"/>
</dbReference>
<evidence type="ECO:0000256" key="1">
    <source>
        <dbReference type="ARBA" id="ARBA00010587"/>
    </source>
</evidence>
<proteinExistence type="inferred from homology"/>
<sequence length="168" mass="18188">MAALQWSEELALDLPQMDHTHQEFVALLQAVESADDAALIGAWEDLVAHTDAHFAQEDRWMQATRFAAGNCHSTQHQVVLKIMREGTDRARQGELHVLREMAAELAVWFPQHTDAMDASLAQHLRRVGFDPATGSVQKPGALPDDLIHGCGGACSSGDDTSAQPAAVA</sequence>
<dbReference type="SUPFAM" id="SSF47188">
    <property type="entry name" value="Hemerythrin-like"/>
    <property type="match status" value="1"/>
</dbReference>
<dbReference type="KEGG" id="dia:Dtpsy_0251"/>
<evidence type="ECO:0000259" key="4">
    <source>
        <dbReference type="Pfam" id="PF01814"/>
    </source>
</evidence>
<dbReference type="PANTHER" id="PTHR37164">
    <property type="entry name" value="BACTERIOHEMERYTHRIN"/>
    <property type="match status" value="1"/>
</dbReference>
<reference evidence="5 6" key="1">
    <citation type="journal article" date="2010" name="J. Bacteriol.">
        <title>Completed genome sequence of the anaerobic iron-oxidizing bacterium Acidovorax ebreus strain TPSY.</title>
        <authorList>
            <person name="Byrne-Bailey K.G."/>
            <person name="Weber K.A."/>
            <person name="Chair A.H."/>
            <person name="Bose S."/>
            <person name="Knox T."/>
            <person name="Spanbauer T.L."/>
            <person name="Chertkov O."/>
            <person name="Coates J.D."/>
        </authorList>
    </citation>
    <scope>NUCLEOTIDE SEQUENCE [LARGE SCALE GENOMIC DNA]</scope>
    <source>
        <strain evidence="5 6">TPSY</strain>
    </source>
</reference>
<dbReference type="InterPro" id="IPR035938">
    <property type="entry name" value="Hemerythrin-like_sf"/>
</dbReference>
<dbReference type="Pfam" id="PF01814">
    <property type="entry name" value="Hemerythrin"/>
    <property type="match status" value="1"/>
</dbReference>
<evidence type="ECO:0000256" key="2">
    <source>
        <dbReference type="ARBA" id="ARBA00022723"/>
    </source>
</evidence>
<keyword evidence="2" id="KW-0479">Metal-binding</keyword>
<comment type="similarity">
    <text evidence="1">Belongs to the hemerythrin family.</text>
</comment>
<dbReference type="RefSeq" id="WP_012655347.1">
    <property type="nucleotide sequence ID" value="NC_011992.1"/>
</dbReference>
<dbReference type="EMBL" id="CP001392">
    <property type="protein sequence ID" value="ACM31735.1"/>
    <property type="molecule type" value="Genomic_DNA"/>
</dbReference>
<evidence type="ECO:0000313" key="6">
    <source>
        <dbReference type="Proteomes" id="UP000000450"/>
    </source>
</evidence>
<dbReference type="NCBIfam" id="TIGR02481">
    <property type="entry name" value="hemeryth_dom"/>
    <property type="match status" value="1"/>
</dbReference>
<evidence type="ECO:0000313" key="5">
    <source>
        <dbReference type="EMBL" id="ACM31735.1"/>
    </source>
</evidence>
<gene>
    <name evidence="5" type="ordered locus">Dtpsy_0251</name>
</gene>
<dbReference type="PANTHER" id="PTHR37164:SF1">
    <property type="entry name" value="BACTERIOHEMERYTHRIN"/>
    <property type="match status" value="1"/>
</dbReference>
<dbReference type="CDD" id="cd12107">
    <property type="entry name" value="Hemerythrin"/>
    <property type="match status" value="1"/>
</dbReference>
<dbReference type="Proteomes" id="UP000000450">
    <property type="component" value="Chromosome"/>
</dbReference>
<evidence type="ECO:0000256" key="3">
    <source>
        <dbReference type="ARBA" id="ARBA00023004"/>
    </source>
</evidence>
<keyword evidence="3" id="KW-0408">Iron</keyword>
<organism evidence="5 6">
    <name type="scientific">Acidovorax ebreus (strain TPSY)</name>
    <name type="common">Diaphorobacter sp. (strain TPSY)</name>
    <dbReference type="NCBI Taxonomy" id="535289"/>
    <lineage>
        <taxon>Bacteria</taxon>
        <taxon>Pseudomonadati</taxon>
        <taxon>Pseudomonadota</taxon>
        <taxon>Betaproteobacteria</taxon>
        <taxon>Burkholderiales</taxon>
        <taxon>Comamonadaceae</taxon>
        <taxon>Diaphorobacter</taxon>
    </lineage>
</organism>
<dbReference type="Gene3D" id="1.20.120.50">
    <property type="entry name" value="Hemerythrin-like"/>
    <property type="match status" value="1"/>
</dbReference>
<name>A0A9J9U9D6_ACIET</name>
<feature type="domain" description="Hemerythrin-like" evidence="4">
    <location>
        <begin position="16"/>
        <end position="121"/>
    </location>
</feature>